<evidence type="ECO:0000313" key="14">
    <source>
        <dbReference type="Proteomes" id="UP000652761"/>
    </source>
</evidence>
<dbReference type="GO" id="GO:0020037">
    <property type="term" value="F:heme binding"/>
    <property type="evidence" value="ECO:0007669"/>
    <property type="project" value="InterPro"/>
</dbReference>
<dbReference type="AlphaFoldDB" id="A0A843THQ8"/>
<dbReference type="InterPro" id="IPR010255">
    <property type="entry name" value="Haem_peroxidase_sf"/>
</dbReference>
<evidence type="ECO:0000256" key="10">
    <source>
        <dbReference type="PIRSR" id="PIRSR600823-3"/>
    </source>
</evidence>
<keyword evidence="7" id="KW-0560">Oxidoreductase</keyword>
<keyword evidence="4" id="KW-0349">Heme</keyword>
<keyword evidence="6 10" id="KW-0106">Calcium</keyword>
<evidence type="ECO:0000256" key="1">
    <source>
        <dbReference type="ARBA" id="ARBA00000189"/>
    </source>
</evidence>
<evidence type="ECO:0000256" key="3">
    <source>
        <dbReference type="ARBA" id="ARBA00022559"/>
    </source>
</evidence>
<comment type="cofactor">
    <cofactor evidence="2">
        <name>heme b</name>
        <dbReference type="ChEBI" id="CHEBI:60344"/>
    </cofactor>
</comment>
<evidence type="ECO:0000313" key="13">
    <source>
        <dbReference type="EMBL" id="MQL69776.1"/>
    </source>
</evidence>
<gene>
    <name evidence="13" type="ORF">Taro_002065</name>
</gene>
<evidence type="ECO:0000259" key="12">
    <source>
        <dbReference type="PROSITE" id="PS50873"/>
    </source>
</evidence>
<comment type="caution">
    <text evidence="13">The sequence shown here is derived from an EMBL/GenBank/DDBJ whole genome shotgun (WGS) entry which is preliminary data.</text>
</comment>
<dbReference type="Gene3D" id="1.10.520.10">
    <property type="match status" value="1"/>
</dbReference>
<dbReference type="InterPro" id="IPR000823">
    <property type="entry name" value="Peroxidase_pln"/>
</dbReference>
<name>A0A843THQ8_COLES</name>
<comment type="similarity">
    <text evidence="11">Belongs to the peroxidase family.</text>
</comment>
<dbReference type="Proteomes" id="UP000652761">
    <property type="component" value="Unassembled WGS sequence"/>
</dbReference>
<comment type="cofactor">
    <cofactor evidence="10">
        <name>Ca(2+)</name>
        <dbReference type="ChEBI" id="CHEBI:29108"/>
    </cofactor>
    <text evidence="10">Binds 2 calcium ions per subunit.</text>
</comment>
<dbReference type="SUPFAM" id="SSF48113">
    <property type="entry name" value="Heme-dependent peroxidases"/>
    <property type="match status" value="1"/>
</dbReference>
<evidence type="ECO:0000256" key="9">
    <source>
        <dbReference type="ARBA" id="ARBA00023324"/>
    </source>
</evidence>
<dbReference type="PROSITE" id="PS50873">
    <property type="entry name" value="PEROXIDASE_4"/>
    <property type="match status" value="1"/>
</dbReference>
<evidence type="ECO:0000256" key="11">
    <source>
        <dbReference type="RuleBase" id="RU004241"/>
    </source>
</evidence>
<keyword evidence="9" id="KW-0376">Hydrogen peroxide</keyword>
<dbReference type="GO" id="GO:0042744">
    <property type="term" value="P:hydrogen peroxide catabolic process"/>
    <property type="evidence" value="ECO:0007669"/>
    <property type="project" value="UniProtKB-KW"/>
</dbReference>
<feature type="domain" description="Plant heme peroxidase family profile" evidence="12">
    <location>
        <begin position="92"/>
        <end position="158"/>
    </location>
</feature>
<evidence type="ECO:0000256" key="8">
    <source>
        <dbReference type="ARBA" id="ARBA00023004"/>
    </source>
</evidence>
<feature type="binding site" evidence="10">
    <location>
        <position position="111"/>
    </location>
    <ligand>
        <name>Ca(2+)</name>
        <dbReference type="ChEBI" id="CHEBI:29108"/>
        <label>1</label>
    </ligand>
</feature>
<dbReference type="GO" id="GO:0140825">
    <property type="term" value="F:lactoperoxidase activity"/>
    <property type="evidence" value="ECO:0007669"/>
    <property type="project" value="UniProtKB-EC"/>
</dbReference>
<sequence>MDPSLNPKFAPALKAQCQPGDVTPPPWWRIWRWTPASATTFDTSVLWGPGDQGIRSFTFLFLRRLHGKDGKHRRVLTGTQGGDQKDLCAGQIICGCDGSVLLNTTVSNVAEKDAAPNQSLDGFFIIDAAKSVPEQACSSVTSRADVVALAARDALFFV</sequence>
<feature type="binding site" evidence="10">
    <location>
        <position position="99"/>
    </location>
    <ligand>
        <name>Ca(2+)</name>
        <dbReference type="ChEBI" id="CHEBI:29108"/>
        <label>1</label>
    </ligand>
</feature>
<reference evidence="13" key="1">
    <citation type="submission" date="2017-07" db="EMBL/GenBank/DDBJ databases">
        <title>Taro Niue Genome Assembly and Annotation.</title>
        <authorList>
            <person name="Atibalentja N."/>
            <person name="Keating K."/>
            <person name="Fields C.J."/>
        </authorList>
    </citation>
    <scope>NUCLEOTIDE SEQUENCE</scope>
    <source>
        <strain evidence="13">Niue_2</strain>
        <tissue evidence="13">Leaf</tissue>
    </source>
</reference>
<feature type="binding site" evidence="10">
    <location>
        <position position="95"/>
    </location>
    <ligand>
        <name>Ca(2+)</name>
        <dbReference type="ChEBI" id="CHEBI:29108"/>
        <label>1</label>
    </ligand>
</feature>
<evidence type="ECO:0000256" key="7">
    <source>
        <dbReference type="ARBA" id="ARBA00023002"/>
    </source>
</evidence>
<keyword evidence="3" id="KW-0575">Peroxidase</keyword>
<organism evidence="13 14">
    <name type="scientific">Colocasia esculenta</name>
    <name type="common">Wild taro</name>
    <name type="synonym">Arum esculentum</name>
    <dbReference type="NCBI Taxonomy" id="4460"/>
    <lineage>
        <taxon>Eukaryota</taxon>
        <taxon>Viridiplantae</taxon>
        <taxon>Streptophyta</taxon>
        <taxon>Embryophyta</taxon>
        <taxon>Tracheophyta</taxon>
        <taxon>Spermatophyta</taxon>
        <taxon>Magnoliopsida</taxon>
        <taxon>Liliopsida</taxon>
        <taxon>Araceae</taxon>
        <taxon>Aroideae</taxon>
        <taxon>Colocasieae</taxon>
        <taxon>Colocasia</taxon>
    </lineage>
</organism>
<keyword evidence="5 10" id="KW-0479">Metal-binding</keyword>
<accession>A0A843THQ8</accession>
<protein>
    <recommendedName>
        <fullName evidence="12">Plant heme peroxidase family profile domain-containing protein</fullName>
    </recommendedName>
</protein>
<evidence type="ECO:0000256" key="4">
    <source>
        <dbReference type="ARBA" id="ARBA00022617"/>
    </source>
</evidence>
<dbReference type="GO" id="GO:0006979">
    <property type="term" value="P:response to oxidative stress"/>
    <property type="evidence" value="ECO:0007669"/>
    <property type="project" value="InterPro"/>
</dbReference>
<proteinExistence type="inferred from homology"/>
<comment type="catalytic activity">
    <reaction evidence="1">
        <text>2 a phenolic donor + H2O2 = 2 a phenolic radical donor + 2 H2O</text>
        <dbReference type="Rhea" id="RHEA:56136"/>
        <dbReference type="ChEBI" id="CHEBI:15377"/>
        <dbReference type="ChEBI" id="CHEBI:16240"/>
        <dbReference type="ChEBI" id="CHEBI:139520"/>
        <dbReference type="ChEBI" id="CHEBI:139521"/>
        <dbReference type="EC" id="1.11.1.7"/>
    </reaction>
</comment>
<dbReference type="Pfam" id="PF00141">
    <property type="entry name" value="peroxidase"/>
    <property type="match status" value="1"/>
</dbReference>
<dbReference type="PANTHER" id="PTHR31235">
    <property type="entry name" value="PEROXIDASE 25-RELATED"/>
    <property type="match status" value="1"/>
</dbReference>
<keyword evidence="14" id="KW-1185">Reference proteome</keyword>
<evidence type="ECO:0000256" key="5">
    <source>
        <dbReference type="ARBA" id="ARBA00022723"/>
    </source>
</evidence>
<dbReference type="OrthoDB" id="2113341at2759"/>
<evidence type="ECO:0000256" key="2">
    <source>
        <dbReference type="ARBA" id="ARBA00001970"/>
    </source>
</evidence>
<feature type="binding site" evidence="10">
    <location>
        <position position="97"/>
    </location>
    <ligand>
        <name>Ca(2+)</name>
        <dbReference type="ChEBI" id="CHEBI:29108"/>
        <label>1</label>
    </ligand>
</feature>
<dbReference type="EMBL" id="NMUH01000047">
    <property type="protein sequence ID" value="MQL69776.1"/>
    <property type="molecule type" value="Genomic_DNA"/>
</dbReference>
<dbReference type="GO" id="GO:0046872">
    <property type="term" value="F:metal ion binding"/>
    <property type="evidence" value="ECO:0007669"/>
    <property type="project" value="UniProtKB-KW"/>
</dbReference>
<keyword evidence="8" id="KW-0408">Iron</keyword>
<dbReference type="InterPro" id="IPR002016">
    <property type="entry name" value="Haem_peroxidase"/>
</dbReference>
<evidence type="ECO:0000256" key="6">
    <source>
        <dbReference type="ARBA" id="ARBA00022837"/>
    </source>
</evidence>